<keyword evidence="3" id="KW-1185">Reference proteome</keyword>
<dbReference type="Proteomes" id="UP000219621">
    <property type="component" value="Unassembled WGS sequence"/>
</dbReference>
<dbReference type="EMBL" id="OCNJ01000001">
    <property type="protein sequence ID" value="SOD91113.1"/>
    <property type="molecule type" value="Genomic_DNA"/>
</dbReference>
<keyword evidence="1" id="KW-0472">Membrane</keyword>
<dbReference type="AlphaFoldDB" id="A0A286G6H9"/>
<keyword evidence="1" id="KW-0812">Transmembrane</keyword>
<proteinExistence type="predicted"/>
<evidence type="ECO:0000313" key="3">
    <source>
        <dbReference type="Proteomes" id="UP000219621"/>
    </source>
</evidence>
<organism evidence="2 3">
    <name type="scientific">Caenispirillum bisanense</name>
    <dbReference type="NCBI Taxonomy" id="414052"/>
    <lineage>
        <taxon>Bacteria</taxon>
        <taxon>Pseudomonadati</taxon>
        <taxon>Pseudomonadota</taxon>
        <taxon>Alphaproteobacteria</taxon>
        <taxon>Rhodospirillales</taxon>
        <taxon>Novispirillaceae</taxon>
        <taxon>Caenispirillum</taxon>
    </lineage>
</organism>
<dbReference type="RefSeq" id="WP_141415060.1">
    <property type="nucleotide sequence ID" value="NZ_OCNJ01000001.1"/>
</dbReference>
<sequence length="88" mass="9677">MPQSLPPIPEPDLGAPPALKALVFALAAAAFELTLELMLFGVEDANPWVSLVMLGVVYLIASPLLTAHHERQRRQWRARWGAYSQAAE</sequence>
<accession>A0A286G6H9</accession>
<reference evidence="2 3" key="1">
    <citation type="submission" date="2017-09" db="EMBL/GenBank/DDBJ databases">
        <authorList>
            <person name="Ehlers B."/>
            <person name="Leendertz F.H."/>
        </authorList>
    </citation>
    <scope>NUCLEOTIDE SEQUENCE [LARGE SCALE GENOMIC DNA]</scope>
    <source>
        <strain evidence="2 3">USBA 140</strain>
    </source>
</reference>
<feature type="transmembrane region" description="Helical" evidence="1">
    <location>
        <begin position="21"/>
        <end position="42"/>
    </location>
</feature>
<name>A0A286G6H9_9PROT</name>
<evidence type="ECO:0000313" key="2">
    <source>
        <dbReference type="EMBL" id="SOD91113.1"/>
    </source>
</evidence>
<evidence type="ECO:0000256" key="1">
    <source>
        <dbReference type="SAM" id="Phobius"/>
    </source>
</evidence>
<protein>
    <submittedName>
        <fullName evidence="2">Uncharacterized protein</fullName>
    </submittedName>
</protein>
<keyword evidence="1" id="KW-1133">Transmembrane helix</keyword>
<feature type="transmembrane region" description="Helical" evidence="1">
    <location>
        <begin position="48"/>
        <end position="67"/>
    </location>
</feature>
<gene>
    <name evidence="2" type="ORF">SAMN05421508_101815</name>
</gene>